<proteinExistence type="predicted"/>
<sequence length="214" mass="24534">MLNNLAEIEEKSSQLSIDIGCGKAIFDDSNNPKKRYFLEKRWGTGNKILTVIMTNPSSANSLSSDNTVEFLLKYARASTDEYDALYVVNIIPLINPSTKKLDLEDKEKIRLSVKEKMNKKCIEYAISNSNEIIIAWGGFGQTYIRQLIEDEELKNVIIENSSKVKVFGLSKKETFPRHPRPNNSNRNDFDLNSKLIVATDELKKWINNRSRKKK</sequence>
<gene>
    <name evidence="1" type="ORF">ATL39_2796</name>
</gene>
<reference evidence="1 2" key="1">
    <citation type="submission" date="2018-09" db="EMBL/GenBank/DDBJ databases">
        <title>Genomic Encyclopedia of Archaeal and Bacterial Type Strains, Phase II (KMG-II): from individual species to whole genera.</title>
        <authorList>
            <person name="Goeker M."/>
        </authorList>
    </citation>
    <scope>NUCLEOTIDE SEQUENCE [LARGE SCALE GENOMIC DNA]</scope>
    <source>
        <strain evidence="1 2">DSM 17008</strain>
    </source>
</reference>
<dbReference type="RefSeq" id="WP_120193932.1">
    <property type="nucleotide sequence ID" value="NZ_RAPK01000010.1"/>
</dbReference>
<dbReference type="AlphaFoldDB" id="A0A419V0H2"/>
<accession>A0A419V0H2</accession>
<dbReference type="OrthoDB" id="2625214at2"/>
<evidence type="ECO:0008006" key="3">
    <source>
        <dbReference type="Google" id="ProtNLM"/>
    </source>
</evidence>
<dbReference type="Proteomes" id="UP000285120">
    <property type="component" value="Unassembled WGS sequence"/>
</dbReference>
<organism evidence="1 2">
    <name type="scientific">Sinobaca qinghaiensis</name>
    <dbReference type="NCBI Taxonomy" id="342944"/>
    <lineage>
        <taxon>Bacteria</taxon>
        <taxon>Bacillati</taxon>
        <taxon>Bacillota</taxon>
        <taxon>Bacilli</taxon>
        <taxon>Bacillales</taxon>
        <taxon>Sporolactobacillaceae</taxon>
        <taxon>Sinobaca</taxon>
    </lineage>
</organism>
<protein>
    <recommendedName>
        <fullName evidence="3">DUF1643 domain-containing protein</fullName>
    </recommendedName>
</protein>
<name>A0A419V0H2_9BACL</name>
<dbReference type="Pfam" id="PF07799">
    <property type="entry name" value="DUF1643"/>
    <property type="match status" value="1"/>
</dbReference>
<evidence type="ECO:0000313" key="1">
    <source>
        <dbReference type="EMBL" id="RKD71399.1"/>
    </source>
</evidence>
<keyword evidence="2" id="KW-1185">Reference proteome</keyword>
<comment type="caution">
    <text evidence="1">The sequence shown here is derived from an EMBL/GenBank/DDBJ whole genome shotgun (WGS) entry which is preliminary data.</text>
</comment>
<evidence type="ECO:0000313" key="2">
    <source>
        <dbReference type="Proteomes" id="UP000285120"/>
    </source>
</evidence>
<dbReference type="EMBL" id="RAPK01000010">
    <property type="protein sequence ID" value="RKD71399.1"/>
    <property type="molecule type" value="Genomic_DNA"/>
</dbReference>
<dbReference type="InterPro" id="IPR012441">
    <property type="entry name" value="DUF1643"/>
</dbReference>